<dbReference type="PANTHER" id="PTHR23023">
    <property type="entry name" value="DIMETHYLANILINE MONOOXYGENASE"/>
    <property type="match status" value="1"/>
</dbReference>
<dbReference type="InterPro" id="IPR036188">
    <property type="entry name" value="FAD/NAD-bd_sf"/>
</dbReference>
<keyword evidence="1" id="KW-0285">Flavoprotein</keyword>
<reference evidence="6 7" key="1">
    <citation type="submission" date="2020-08" db="EMBL/GenBank/DDBJ databases">
        <title>Sequencing the genomes of 1000 actinobacteria strains.</title>
        <authorList>
            <person name="Klenk H.-P."/>
        </authorList>
    </citation>
    <scope>NUCLEOTIDE SEQUENCE [LARGE SCALE GENOMIC DNA]</scope>
    <source>
        <strain evidence="6 7">DSM 43675</strain>
    </source>
</reference>
<dbReference type="Proteomes" id="UP000546324">
    <property type="component" value="Unassembled WGS sequence"/>
</dbReference>
<feature type="domain" description="FAD dependent oxidoreductase" evidence="5">
    <location>
        <begin position="65"/>
        <end position="118"/>
    </location>
</feature>
<dbReference type="RefSeq" id="WP_230299005.1">
    <property type="nucleotide sequence ID" value="NZ_JACHMQ010000001.1"/>
</dbReference>
<name>A0A7X0KYL7_9ACTN</name>
<gene>
    <name evidence="6" type="ORF">BKA00_002436</name>
</gene>
<evidence type="ECO:0000259" key="5">
    <source>
        <dbReference type="Pfam" id="PF01266"/>
    </source>
</evidence>
<dbReference type="Gene3D" id="3.50.50.60">
    <property type="entry name" value="FAD/NAD(P)-binding domain"/>
    <property type="match status" value="1"/>
</dbReference>
<proteinExistence type="predicted"/>
<dbReference type="PRINTS" id="PR00411">
    <property type="entry name" value="PNDRDTASEI"/>
</dbReference>
<feature type="region of interest" description="Disordered" evidence="4">
    <location>
        <begin position="1"/>
        <end position="20"/>
    </location>
</feature>
<evidence type="ECO:0000256" key="4">
    <source>
        <dbReference type="SAM" id="MobiDB-lite"/>
    </source>
</evidence>
<keyword evidence="3" id="KW-0560">Oxidoreductase</keyword>
<accession>A0A7X0KYL7</accession>
<evidence type="ECO:0000313" key="7">
    <source>
        <dbReference type="Proteomes" id="UP000546324"/>
    </source>
</evidence>
<dbReference type="Pfam" id="PF01266">
    <property type="entry name" value="DAO"/>
    <property type="match status" value="1"/>
</dbReference>
<comment type="caution">
    <text evidence="6">The sequence shown here is derived from an EMBL/GenBank/DDBJ whole genome shotgun (WGS) entry which is preliminary data.</text>
</comment>
<evidence type="ECO:0000256" key="3">
    <source>
        <dbReference type="ARBA" id="ARBA00023002"/>
    </source>
</evidence>
<protein>
    <recommendedName>
        <fullName evidence="5">FAD dependent oxidoreductase domain-containing protein</fullName>
    </recommendedName>
</protein>
<dbReference type="InterPro" id="IPR006076">
    <property type="entry name" value="FAD-dep_OxRdtase"/>
</dbReference>
<organism evidence="6 7">
    <name type="scientific">Actinomadura coerulea</name>
    <dbReference type="NCBI Taxonomy" id="46159"/>
    <lineage>
        <taxon>Bacteria</taxon>
        <taxon>Bacillati</taxon>
        <taxon>Actinomycetota</taxon>
        <taxon>Actinomycetes</taxon>
        <taxon>Streptosporangiales</taxon>
        <taxon>Thermomonosporaceae</taxon>
        <taxon>Actinomadura</taxon>
    </lineage>
</organism>
<dbReference type="AlphaFoldDB" id="A0A7X0KYL7"/>
<dbReference type="GO" id="GO:0016491">
    <property type="term" value="F:oxidoreductase activity"/>
    <property type="evidence" value="ECO:0007669"/>
    <property type="project" value="UniProtKB-KW"/>
</dbReference>
<keyword evidence="2" id="KW-0274">FAD</keyword>
<evidence type="ECO:0000256" key="2">
    <source>
        <dbReference type="ARBA" id="ARBA00022827"/>
    </source>
</evidence>
<evidence type="ECO:0000313" key="6">
    <source>
        <dbReference type="EMBL" id="MBB6395522.1"/>
    </source>
</evidence>
<keyword evidence="7" id="KW-1185">Reference proteome</keyword>
<evidence type="ECO:0000256" key="1">
    <source>
        <dbReference type="ARBA" id="ARBA00022630"/>
    </source>
</evidence>
<dbReference type="InterPro" id="IPR050346">
    <property type="entry name" value="FMO-like"/>
</dbReference>
<sequence length="557" mass="56910">MNDETGRPEPAASPDARVGESGCCGVSACCTDAEQALDPGVTVQRAKVDAGCGCVQEGSPDGLPVVVIGAGPVGLAAAAHLAERDQDFVVLEAGGEVGAAVSEWGHVRLFSPWRYDTDAAARRLLEPTGWRLPDPEALPTGAELVRDYLAPLAAVPALADRIRTGTRVVAVTRQGVDVTRTVGREERPLLVRAIGPDGAVDDIAARAVIDASGTWGRGNPLGHSGLPAPGEDRAAAHITGPLPDVLGRDRARFTGRHTLVVGMGHSAANTLLALAELAKNEQGTRITWAVRGASAARLYGGGDADGLPARGALGTRLKAAVDNGEIDLVRGFTITGLAVRDDRASAGSVQVTGQTPDGPRVLPADIVVAATGFRPDLDMLREVRAELDPATEAPAKLAPMIDPNFHSCGTVPPHGERDLAHPEPGFYLAGMKSYGRAPTFLMATGYEQVRSIVAALAGDREAADTVQLDLPETGVCSSSLVTENLLPGATGQDDGCGTSCATEATPAPATQAEPVGGSCCGPTAPEPVSIGIGAPAGLGFATGRVHGHSGEAGHDDA</sequence>
<dbReference type="PRINTS" id="PR00368">
    <property type="entry name" value="FADPNR"/>
</dbReference>
<dbReference type="SUPFAM" id="SSF51905">
    <property type="entry name" value="FAD/NAD(P)-binding domain"/>
    <property type="match status" value="1"/>
</dbReference>
<dbReference type="EMBL" id="JACHMQ010000001">
    <property type="protein sequence ID" value="MBB6395522.1"/>
    <property type="molecule type" value="Genomic_DNA"/>
</dbReference>